<dbReference type="InterPro" id="IPR015867">
    <property type="entry name" value="N-reg_PII/ATP_PRibTrfase_C"/>
</dbReference>
<organism evidence="1 2">
    <name type="scientific">Desulfonatronospira thiodismutans ASO3-1</name>
    <dbReference type="NCBI Taxonomy" id="555779"/>
    <lineage>
        <taxon>Bacteria</taxon>
        <taxon>Pseudomonadati</taxon>
        <taxon>Thermodesulfobacteriota</taxon>
        <taxon>Desulfovibrionia</taxon>
        <taxon>Desulfovibrionales</taxon>
        <taxon>Desulfonatronovibrionaceae</taxon>
        <taxon>Desulfonatronospira</taxon>
    </lineage>
</organism>
<protein>
    <recommendedName>
        <fullName evidence="3">Nitrogen regulatory protein P-II</fullName>
    </recommendedName>
</protein>
<dbReference type="NCBIfam" id="NF045581">
    <property type="entry name" value="PG0541_fam"/>
    <property type="match status" value="1"/>
</dbReference>
<evidence type="ECO:0008006" key="3">
    <source>
        <dbReference type="Google" id="ProtNLM"/>
    </source>
</evidence>
<proteinExistence type="predicted"/>
<evidence type="ECO:0000313" key="2">
    <source>
        <dbReference type="Proteomes" id="UP000005496"/>
    </source>
</evidence>
<reference evidence="1" key="1">
    <citation type="submission" date="2010-05" db="EMBL/GenBank/DDBJ databases">
        <title>The draft genome of Desulfonatronospira thiodismutans ASO3-1.</title>
        <authorList>
            <consortium name="US DOE Joint Genome Institute (JGI-PGF)"/>
            <person name="Lucas S."/>
            <person name="Copeland A."/>
            <person name="Lapidus A."/>
            <person name="Cheng J.-F."/>
            <person name="Bruce D."/>
            <person name="Goodwin L."/>
            <person name="Pitluck S."/>
            <person name="Chertkov O."/>
            <person name="Brettin T."/>
            <person name="Detter J.C."/>
            <person name="Han C."/>
            <person name="Land M.L."/>
            <person name="Hauser L."/>
            <person name="Kyrpides N."/>
            <person name="Mikhailova N."/>
            <person name="Muyzer G."/>
            <person name="Woyke T."/>
        </authorList>
    </citation>
    <scope>NUCLEOTIDE SEQUENCE [LARGE SCALE GENOMIC DNA]</scope>
    <source>
        <strain evidence="1">ASO3-1</strain>
    </source>
</reference>
<keyword evidence="2" id="KW-1185">Reference proteome</keyword>
<comment type="caution">
    <text evidence="1">The sequence shown here is derived from an EMBL/GenBank/DDBJ whole genome shotgun (WGS) entry which is preliminary data.</text>
</comment>
<gene>
    <name evidence="1" type="ORF">Dthio_PD0961</name>
</gene>
<dbReference type="eggNOG" id="ENOG5034BQT">
    <property type="taxonomic scope" value="Bacteria"/>
</dbReference>
<dbReference type="Proteomes" id="UP000005496">
    <property type="component" value="Unassembled WGS sequence"/>
</dbReference>
<dbReference type="SUPFAM" id="SSF54913">
    <property type="entry name" value="GlnB-like"/>
    <property type="match status" value="1"/>
</dbReference>
<evidence type="ECO:0000313" key="1">
    <source>
        <dbReference type="EMBL" id="EFI33626.1"/>
    </source>
</evidence>
<dbReference type="Gene3D" id="3.30.70.120">
    <property type="match status" value="1"/>
</dbReference>
<dbReference type="EMBL" id="ACJN02000003">
    <property type="protein sequence ID" value="EFI33626.1"/>
    <property type="molecule type" value="Genomic_DNA"/>
</dbReference>
<dbReference type="OrthoDB" id="5471972at2"/>
<sequence length="101" mass="11514">MKLVHITFRFEYVDHVERILDDSGVEDYARYPMVEGKDQEGKHFGSQVFPGSVTVCQALVKNDLVEGLMQRLQEFRMKKGAHRHLRAAVVPVEQVLGTGED</sequence>
<dbReference type="InterPro" id="IPR011322">
    <property type="entry name" value="N-reg_PII-like_a/b"/>
</dbReference>
<dbReference type="AlphaFoldDB" id="D6SSG0"/>
<dbReference type="RefSeq" id="WP_008870976.1">
    <property type="nucleotide sequence ID" value="NZ_ACJN02000003.1"/>
</dbReference>
<accession>D6SSG0</accession>
<name>D6SSG0_9BACT</name>